<proteinExistence type="inferred from homology"/>
<evidence type="ECO:0000256" key="15">
    <source>
        <dbReference type="ARBA" id="ARBA00022884"/>
    </source>
</evidence>
<dbReference type="AlphaFoldDB" id="A0A9P6GZ63"/>
<dbReference type="Pfam" id="PF03372">
    <property type="entry name" value="Exo_endo_phos"/>
    <property type="match status" value="1"/>
</dbReference>
<evidence type="ECO:0000256" key="3">
    <source>
        <dbReference type="ARBA" id="ARBA00004123"/>
    </source>
</evidence>
<evidence type="ECO:0000256" key="6">
    <source>
        <dbReference type="ARBA" id="ARBA00012161"/>
    </source>
</evidence>
<dbReference type="SUPFAM" id="SSF56219">
    <property type="entry name" value="DNase I-like"/>
    <property type="match status" value="1"/>
</dbReference>
<dbReference type="InterPro" id="IPR003591">
    <property type="entry name" value="Leu-rich_rpt_typical-subtyp"/>
</dbReference>
<dbReference type="Gene3D" id="3.80.10.10">
    <property type="entry name" value="Ribonuclease Inhibitor"/>
    <property type="match status" value="1"/>
</dbReference>
<dbReference type="GO" id="GO:0004535">
    <property type="term" value="F:poly(A)-specific ribonuclease activity"/>
    <property type="evidence" value="ECO:0007669"/>
    <property type="project" value="UniProtKB-EC"/>
</dbReference>
<dbReference type="PANTHER" id="PTHR12121:SF100">
    <property type="entry name" value="POLY(A)-SPECIFIC RIBONUCLEASE"/>
    <property type="match status" value="1"/>
</dbReference>
<dbReference type="GO" id="GO:0005634">
    <property type="term" value="C:nucleus"/>
    <property type="evidence" value="ECO:0007669"/>
    <property type="project" value="UniProtKB-SubCell"/>
</dbReference>
<evidence type="ECO:0000256" key="1">
    <source>
        <dbReference type="ARBA" id="ARBA00001663"/>
    </source>
</evidence>
<evidence type="ECO:0000256" key="4">
    <source>
        <dbReference type="ARBA" id="ARBA00004496"/>
    </source>
</evidence>
<keyword evidence="11" id="KW-0677">Repeat</keyword>
<name>A0A9P6GZ63_9MICR</name>
<dbReference type="PANTHER" id="PTHR12121">
    <property type="entry name" value="CARBON CATABOLITE REPRESSOR PROTEIN 4"/>
    <property type="match status" value="1"/>
</dbReference>
<keyword evidence="17" id="KW-0804">Transcription</keyword>
<evidence type="ECO:0000256" key="14">
    <source>
        <dbReference type="ARBA" id="ARBA00022842"/>
    </source>
</evidence>
<keyword evidence="10" id="KW-0479">Metal-binding</keyword>
<evidence type="ECO:0000256" key="10">
    <source>
        <dbReference type="ARBA" id="ARBA00022723"/>
    </source>
</evidence>
<evidence type="ECO:0000313" key="25">
    <source>
        <dbReference type="Proteomes" id="UP000740883"/>
    </source>
</evidence>
<evidence type="ECO:0000256" key="20">
    <source>
        <dbReference type="ARBA" id="ARBA00031469"/>
    </source>
</evidence>
<accession>A0A9P6GZ63</accession>
<evidence type="ECO:0000256" key="19">
    <source>
        <dbReference type="ARBA" id="ARBA00030493"/>
    </source>
</evidence>
<gene>
    <name evidence="24" type="primary">CCR4</name>
    <name evidence="24" type="ORF">NGRA_1610</name>
</gene>
<dbReference type="Proteomes" id="UP000740883">
    <property type="component" value="Unassembled WGS sequence"/>
</dbReference>
<evidence type="ECO:0000256" key="8">
    <source>
        <dbReference type="ARBA" id="ARBA00022614"/>
    </source>
</evidence>
<keyword evidence="12" id="KW-0378">Hydrolase</keyword>
<dbReference type="InterPro" id="IPR055414">
    <property type="entry name" value="LRR_R13L4/SHOC2-like"/>
</dbReference>
<evidence type="ECO:0000256" key="18">
    <source>
        <dbReference type="ARBA" id="ARBA00023242"/>
    </source>
</evidence>
<reference evidence="24 25" key="1">
    <citation type="journal article" date="2020" name="Genome Biol. Evol.">
        <title>Comparative genomics of strictly vertically transmitted, feminizing microsporidia endosymbionts of amphipod crustaceans.</title>
        <authorList>
            <person name="Cormier A."/>
            <person name="Chebbi M.A."/>
            <person name="Giraud I."/>
            <person name="Wattier R."/>
            <person name="Teixeira M."/>
            <person name="Gilbert C."/>
            <person name="Rigaud T."/>
            <person name="Cordaux R."/>
        </authorList>
    </citation>
    <scope>NUCLEOTIDE SEQUENCE [LARGE SCALE GENOMIC DNA]</scope>
    <source>
        <strain evidence="24 25">Ou3-Ou53</strain>
    </source>
</reference>
<dbReference type="GO" id="GO:0005737">
    <property type="term" value="C:cytoplasm"/>
    <property type="evidence" value="ECO:0007669"/>
    <property type="project" value="UniProtKB-SubCell"/>
</dbReference>
<evidence type="ECO:0000256" key="17">
    <source>
        <dbReference type="ARBA" id="ARBA00023163"/>
    </source>
</evidence>
<dbReference type="EC" id="3.1.13.4" evidence="6"/>
<protein>
    <recommendedName>
        <fullName evidence="6">poly(A)-specific ribonuclease</fullName>
        <ecNumber evidence="6">3.1.13.4</ecNumber>
    </recommendedName>
    <alternativeName>
        <fullName evidence="19">Carbon catabolite repressor protein 4</fullName>
    </alternativeName>
    <alternativeName>
        <fullName evidence="20">Cytoplasmic deadenylase</fullName>
    </alternativeName>
    <alternativeName>
        <fullName evidence="21">Glucose-repressible alcohol dehydrogenase transcriptional effector</fullName>
    </alternativeName>
</protein>
<evidence type="ECO:0000256" key="5">
    <source>
        <dbReference type="ARBA" id="ARBA00010774"/>
    </source>
</evidence>
<feature type="domain" description="Endonuclease/exonuclease/phosphatase" evidence="22">
    <location>
        <begin position="174"/>
        <end position="466"/>
    </location>
</feature>
<dbReference type="GO" id="GO:0003723">
    <property type="term" value="F:RNA binding"/>
    <property type="evidence" value="ECO:0007669"/>
    <property type="project" value="UniProtKB-KW"/>
</dbReference>
<evidence type="ECO:0000256" key="11">
    <source>
        <dbReference type="ARBA" id="ARBA00022737"/>
    </source>
</evidence>
<keyword evidence="8" id="KW-0433">Leucine-rich repeat</keyword>
<evidence type="ECO:0000256" key="2">
    <source>
        <dbReference type="ARBA" id="ARBA00001946"/>
    </source>
</evidence>
<comment type="similarity">
    <text evidence="5">Belongs to the CCR4/nocturin family.</text>
</comment>
<dbReference type="InterPro" id="IPR005135">
    <property type="entry name" value="Endo/exonuclease/phosphatase"/>
</dbReference>
<keyword evidence="18" id="KW-0539">Nucleus</keyword>
<comment type="caution">
    <text evidence="24">The sequence shown here is derived from an EMBL/GenBank/DDBJ whole genome shotgun (WGS) entry which is preliminary data.</text>
</comment>
<dbReference type="Pfam" id="PF23598">
    <property type="entry name" value="LRR_14"/>
    <property type="match status" value="1"/>
</dbReference>
<evidence type="ECO:0000256" key="7">
    <source>
        <dbReference type="ARBA" id="ARBA00022490"/>
    </source>
</evidence>
<organism evidence="24 25">
    <name type="scientific">Nosema granulosis</name>
    <dbReference type="NCBI Taxonomy" id="83296"/>
    <lineage>
        <taxon>Eukaryota</taxon>
        <taxon>Fungi</taxon>
        <taxon>Fungi incertae sedis</taxon>
        <taxon>Microsporidia</taxon>
        <taxon>Nosematidae</taxon>
        <taxon>Nosema</taxon>
    </lineage>
</organism>
<dbReference type="GO" id="GO:0046872">
    <property type="term" value="F:metal ion binding"/>
    <property type="evidence" value="ECO:0007669"/>
    <property type="project" value="UniProtKB-KW"/>
</dbReference>
<keyword evidence="25" id="KW-1185">Reference proteome</keyword>
<keyword evidence="7" id="KW-0963">Cytoplasm</keyword>
<keyword evidence="14" id="KW-0460">Magnesium</keyword>
<dbReference type="InterPro" id="IPR032675">
    <property type="entry name" value="LRR_dom_sf"/>
</dbReference>
<evidence type="ECO:0000313" key="24">
    <source>
        <dbReference type="EMBL" id="KAF9762981.1"/>
    </source>
</evidence>
<dbReference type="OrthoDB" id="428734at2759"/>
<dbReference type="SMART" id="SM00369">
    <property type="entry name" value="LRR_TYP"/>
    <property type="match status" value="3"/>
</dbReference>
<evidence type="ECO:0000256" key="21">
    <source>
        <dbReference type="ARBA" id="ARBA00033317"/>
    </source>
</evidence>
<feature type="domain" description="Disease resistance R13L4/SHOC-2-like LRR" evidence="23">
    <location>
        <begin position="26"/>
        <end position="123"/>
    </location>
</feature>
<evidence type="ECO:0000256" key="13">
    <source>
        <dbReference type="ARBA" id="ARBA00022839"/>
    </source>
</evidence>
<dbReference type="InterPro" id="IPR001611">
    <property type="entry name" value="Leu-rich_rpt"/>
</dbReference>
<dbReference type="EMBL" id="SBJO01000115">
    <property type="protein sequence ID" value="KAF9762981.1"/>
    <property type="molecule type" value="Genomic_DNA"/>
</dbReference>
<evidence type="ECO:0000256" key="12">
    <source>
        <dbReference type="ARBA" id="ARBA00022801"/>
    </source>
</evidence>
<comment type="cofactor">
    <cofactor evidence="2">
        <name>Mg(2+)</name>
        <dbReference type="ChEBI" id="CHEBI:18420"/>
    </cofactor>
</comment>
<keyword evidence="15" id="KW-0694">RNA-binding</keyword>
<dbReference type="PROSITE" id="PS51450">
    <property type="entry name" value="LRR"/>
    <property type="match status" value="3"/>
</dbReference>
<dbReference type="InterPro" id="IPR050410">
    <property type="entry name" value="CCR4/nocturin_mRNA_transcr"/>
</dbReference>
<keyword evidence="16" id="KW-0805">Transcription regulation</keyword>
<dbReference type="Gene3D" id="3.60.10.10">
    <property type="entry name" value="Endonuclease/exonuclease/phosphatase"/>
    <property type="match status" value="1"/>
</dbReference>
<dbReference type="SUPFAM" id="SSF52058">
    <property type="entry name" value="L domain-like"/>
    <property type="match status" value="1"/>
</dbReference>
<comment type="catalytic activity">
    <reaction evidence="1">
        <text>Exonucleolytic cleavage of poly(A) to 5'-AMP.</text>
        <dbReference type="EC" id="3.1.13.4"/>
    </reaction>
</comment>
<dbReference type="InterPro" id="IPR036691">
    <property type="entry name" value="Endo/exonu/phosph_ase_sf"/>
</dbReference>
<evidence type="ECO:0000259" key="23">
    <source>
        <dbReference type="Pfam" id="PF23598"/>
    </source>
</evidence>
<comment type="subcellular location">
    <subcellularLocation>
        <location evidence="4">Cytoplasm</location>
    </subcellularLocation>
    <subcellularLocation>
        <location evidence="3">Nucleus</location>
    </subcellularLocation>
</comment>
<keyword evidence="13" id="KW-0269">Exonuclease</keyword>
<keyword evidence="9" id="KW-0540">Nuclease</keyword>
<evidence type="ECO:0000256" key="9">
    <source>
        <dbReference type="ARBA" id="ARBA00022722"/>
    </source>
</evidence>
<evidence type="ECO:0000259" key="22">
    <source>
        <dbReference type="Pfam" id="PF03372"/>
    </source>
</evidence>
<sequence>MEEVHTPKKRGMKVSVKTYQDDYMGLDLSNQGIKNLSKSLFQLTFLKELNLKGNDLETIPEEIYLLKNLEILNLSRNKLKYIPAKIGKMINLKELYLSDNLISNIPMELGCLYNLTIFEIHNNSLVNPFNTLYKENKLIQYCREHNTSYASPSDRTWIDIVMKKNVKEEGYTFGTYNILNNFYALKMMYPPSWILNPDYRKENILHDIQSYNVDVLCLQEIETFNYQEFYKDQLDLRCDYSSIFCPKSRAKTIADNKSVDGCAIFWKKTKFNIINNFVIDFLAKISQDPRLSKNQELIARYGRKDNIALIAILESTLGEQFIVINVHVYWDPEYKDIKLIQIVVLLEEIEKIKKLYRNAKIVLMGDFNSLRDSSVYSLITEGKLDKNDFEEANYNLTFEPKLGTKFQDAYSGEDMDFTNFTPQFKGVIDYIFYSEGLQAVSILSPIESEYADRVVGLPNVHFPSDHIFISAKFVSSKK</sequence>
<evidence type="ECO:0000256" key="16">
    <source>
        <dbReference type="ARBA" id="ARBA00023015"/>
    </source>
</evidence>